<dbReference type="PRINTS" id="PR00111">
    <property type="entry name" value="ABHYDROLASE"/>
</dbReference>
<dbReference type="GO" id="GO:0016787">
    <property type="term" value="F:hydrolase activity"/>
    <property type="evidence" value="ECO:0007669"/>
    <property type="project" value="UniProtKB-KW"/>
</dbReference>
<evidence type="ECO:0000313" key="3">
    <source>
        <dbReference type="Proteomes" id="UP000642920"/>
    </source>
</evidence>
<evidence type="ECO:0000259" key="1">
    <source>
        <dbReference type="Pfam" id="PF00561"/>
    </source>
</evidence>
<protein>
    <submittedName>
        <fullName evidence="2">Alpha/beta hydrolase</fullName>
    </submittedName>
</protein>
<dbReference type="AlphaFoldDB" id="A0A937DHW8"/>
<dbReference type="InterPro" id="IPR029058">
    <property type="entry name" value="AB_hydrolase_fold"/>
</dbReference>
<dbReference type="Gene3D" id="3.40.50.1820">
    <property type="entry name" value="alpha/beta hydrolase"/>
    <property type="match status" value="1"/>
</dbReference>
<organism evidence="2 3">
    <name type="scientific">Marivirga atlantica</name>
    <dbReference type="NCBI Taxonomy" id="1548457"/>
    <lineage>
        <taxon>Bacteria</taxon>
        <taxon>Pseudomonadati</taxon>
        <taxon>Bacteroidota</taxon>
        <taxon>Cytophagia</taxon>
        <taxon>Cytophagales</taxon>
        <taxon>Marivirgaceae</taxon>
        <taxon>Marivirga</taxon>
    </lineage>
</organism>
<dbReference type="SUPFAM" id="SSF53474">
    <property type="entry name" value="alpha/beta-Hydrolases"/>
    <property type="match status" value="1"/>
</dbReference>
<evidence type="ECO:0000313" key="2">
    <source>
        <dbReference type="EMBL" id="MBL0764435.1"/>
    </source>
</evidence>
<gene>
    <name evidence="2" type="ORF">JKP34_04165</name>
</gene>
<dbReference type="Pfam" id="PF00561">
    <property type="entry name" value="Abhydrolase_1"/>
    <property type="match status" value="1"/>
</dbReference>
<dbReference type="EMBL" id="JAERQG010000001">
    <property type="protein sequence ID" value="MBL0764435.1"/>
    <property type="molecule type" value="Genomic_DNA"/>
</dbReference>
<accession>A0A937DHW8</accession>
<feature type="domain" description="AB hydrolase-1" evidence="1">
    <location>
        <begin position="12"/>
        <end position="240"/>
    </location>
</feature>
<name>A0A937DHW8_9BACT</name>
<sequence>MNINHKEFGKGYPVILIHGFGESHTIWEPIAEKLGSKYRVLIPDLPGFGESSPLPFDHSIDMVANSIYDWMKKNNIAECIIIGHSLGGYVTLEIAKKFPNIVSAIGLIHSTALADTPEKRIGREKSIEFIQKHGVAKFIDSFVPMLFYEKYREKHKAAIDRVMEEGRNIPEKTLTDYMLSMRDRDDSTDFLKEFEKPILFVFGEEDTSIPPARSKEQIKFMRNPYLKNLPETGHMGMIEREEEIFNTISKFVEVAHK</sequence>
<dbReference type="PANTHER" id="PTHR43798">
    <property type="entry name" value="MONOACYLGLYCEROL LIPASE"/>
    <property type="match status" value="1"/>
</dbReference>
<reference evidence="2" key="1">
    <citation type="submission" date="2021-01" db="EMBL/GenBank/DDBJ databases">
        <title>Marivirga sp. nov., isolated from intertidal surface sediments.</title>
        <authorList>
            <person name="Zhang M."/>
        </authorList>
    </citation>
    <scope>NUCLEOTIDE SEQUENCE</scope>
    <source>
        <strain evidence="2">SM1354</strain>
    </source>
</reference>
<proteinExistence type="predicted"/>
<dbReference type="RefSeq" id="WP_201917998.1">
    <property type="nucleotide sequence ID" value="NZ_JAERQG010000001.1"/>
</dbReference>
<dbReference type="InterPro" id="IPR050266">
    <property type="entry name" value="AB_hydrolase_sf"/>
</dbReference>
<keyword evidence="2" id="KW-0378">Hydrolase</keyword>
<dbReference type="Proteomes" id="UP000642920">
    <property type="component" value="Unassembled WGS sequence"/>
</dbReference>
<keyword evidence="3" id="KW-1185">Reference proteome</keyword>
<dbReference type="InterPro" id="IPR000073">
    <property type="entry name" value="AB_hydrolase_1"/>
</dbReference>
<comment type="caution">
    <text evidence="2">The sequence shown here is derived from an EMBL/GenBank/DDBJ whole genome shotgun (WGS) entry which is preliminary data.</text>
</comment>